<reference evidence="3 4" key="1">
    <citation type="journal article" date="2010" name="Nat. Biotechnol.">
        <title>Genome sequence of the model mushroom Schizophyllum commune.</title>
        <authorList>
            <person name="Ohm R.A."/>
            <person name="de Jong J.F."/>
            <person name="Lugones L.G."/>
            <person name="Aerts A."/>
            <person name="Kothe E."/>
            <person name="Stajich J.E."/>
            <person name="de Vries R.P."/>
            <person name="Record E."/>
            <person name="Levasseur A."/>
            <person name="Baker S.E."/>
            <person name="Bartholomew K.A."/>
            <person name="Coutinho P.M."/>
            <person name="Erdmann S."/>
            <person name="Fowler T.J."/>
            <person name="Gathman A.C."/>
            <person name="Lombard V."/>
            <person name="Henrissat B."/>
            <person name="Knabe N."/>
            <person name="Kuees U."/>
            <person name="Lilly W.W."/>
            <person name="Lindquist E."/>
            <person name="Lucas S."/>
            <person name="Magnuson J.K."/>
            <person name="Piumi F."/>
            <person name="Raudaskoski M."/>
            <person name="Salamov A."/>
            <person name="Schmutz J."/>
            <person name="Schwarze F.W.M.R."/>
            <person name="vanKuyk P.A."/>
            <person name="Horton J.S."/>
            <person name="Grigoriev I.V."/>
            <person name="Woesten H.A.B."/>
        </authorList>
    </citation>
    <scope>NUCLEOTIDE SEQUENCE [LARGE SCALE GENOMIC DNA]</scope>
    <source>
        <strain evidence="4">H4-8 / FGSC 9210</strain>
    </source>
</reference>
<evidence type="ECO:0000259" key="2">
    <source>
        <dbReference type="Pfam" id="PF04774"/>
    </source>
</evidence>
<dbReference type="HOGENOM" id="CLU_126710_0_0_1"/>
<gene>
    <name evidence="3" type="ORF">SCHCODRAFT_237332</name>
</gene>
<dbReference type="Pfam" id="PF04774">
    <property type="entry name" value="HABP4_PAI-RBP1"/>
    <property type="match status" value="1"/>
</dbReference>
<dbReference type="KEGG" id="scm:SCHCO_02638461"/>
<evidence type="ECO:0000313" key="4">
    <source>
        <dbReference type="Proteomes" id="UP000007431"/>
    </source>
</evidence>
<dbReference type="EMBL" id="GL377311">
    <property type="protein sequence ID" value="EFI93090.1"/>
    <property type="molecule type" value="Genomic_DNA"/>
</dbReference>
<dbReference type="AlphaFoldDB" id="D8QF99"/>
<dbReference type="RefSeq" id="XP_003027993.1">
    <property type="nucleotide sequence ID" value="XM_003027947.1"/>
</dbReference>
<feature type="domain" description="Hyaluronan/mRNA-binding protein" evidence="2">
    <location>
        <begin position="20"/>
        <end position="59"/>
    </location>
</feature>
<evidence type="ECO:0000313" key="3">
    <source>
        <dbReference type="EMBL" id="EFI93090.1"/>
    </source>
</evidence>
<dbReference type="GeneID" id="9591764"/>
<accession>D8QF99</accession>
<feature type="compositionally biased region" description="Polar residues" evidence="1">
    <location>
        <begin position="112"/>
        <end position="125"/>
    </location>
</feature>
<dbReference type="InterPro" id="IPR006861">
    <property type="entry name" value="HABP4_PAIRBP1-bd"/>
</dbReference>
<proteinExistence type="predicted"/>
<dbReference type="eggNOG" id="ENOG502R0VD">
    <property type="taxonomic scope" value="Eukaryota"/>
</dbReference>
<evidence type="ECO:0000256" key="1">
    <source>
        <dbReference type="SAM" id="MobiDB-lite"/>
    </source>
</evidence>
<keyword evidence="4" id="KW-1185">Reference proteome</keyword>
<dbReference type="InParanoid" id="D8QF99"/>
<dbReference type="Proteomes" id="UP000007431">
    <property type="component" value="Unassembled WGS sequence"/>
</dbReference>
<sequence>MTRTERATSPAAQKRDRSLNRTGLDPNPRKHGAGPHNWGALEQEAELENEAVYDVSEEAPGVAVGDVPASTEHVELSPQEIEEARRLRKEAAKGGHVDLRDIARTSAAVHASPTNKDVTSITNAADTGAKV</sequence>
<dbReference type="OMA" id="NGMDKHI"/>
<organism evidence="4">
    <name type="scientific">Schizophyllum commune (strain H4-8 / FGSC 9210)</name>
    <name type="common">Split gill fungus</name>
    <dbReference type="NCBI Taxonomy" id="578458"/>
    <lineage>
        <taxon>Eukaryota</taxon>
        <taxon>Fungi</taxon>
        <taxon>Dikarya</taxon>
        <taxon>Basidiomycota</taxon>
        <taxon>Agaricomycotina</taxon>
        <taxon>Agaricomycetes</taxon>
        <taxon>Agaricomycetidae</taxon>
        <taxon>Agaricales</taxon>
        <taxon>Schizophyllaceae</taxon>
        <taxon>Schizophyllum</taxon>
    </lineage>
</organism>
<name>D8QF99_SCHCM</name>
<protein>
    <recommendedName>
        <fullName evidence="2">Hyaluronan/mRNA-binding protein domain-containing protein</fullName>
    </recommendedName>
</protein>
<feature type="region of interest" description="Disordered" evidence="1">
    <location>
        <begin position="1"/>
        <end position="37"/>
    </location>
</feature>
<feature type="region of interest" description="Disordered" evidence="1">
    <location>
        <begin position="108"/>
        <end position="131"/>
    </location>
</feature>
<dbReference type="OrthoDB" id="2562681at2759"/>
<dbReference type="VEuPathDB" id="FungiDB:SCHCODRAFT_02638461"/>